<dbReference type="EMBL" id="JATN01000321">
    <property type="protein sequence ID" value="EUC58438.1"/>
    <property type="molecule type" value="Genomic_DNA"/>
</dbReference>
<protein>
    <submittedName>
        <fullName evidence="1">Uncharacterized protein</fullName>
    </submittedName>
</protein>
<reference evidence="2" key="1">
    <citation type="journal article" date="2014" name="Genome Announc.">
        <title>Draft genome sequence of the plant-pathogenic soil fungus Rhizoctonia solani anastomosis group 3 strain Rhs1AP.</title>
        <authorList>
            <person name="Cubeta M.A."/>
            <person name="Thomas E."/>
            <person name="Dean R.A."/>
            <person name="Jabaji S."/>
            <person name="Neate S.M."/>
            <person name="Tavantzis S."/>
            <person name="Toda T."/>
            <person name="Vilgalys R."/>
            <person name="Bharathan N."/>
            <person name="Fedorova-Abrams N."/>
            <person name="Pakala S.B."/>
            <person name="Pakala S.M."/>
            <person name="Zafar N."/>
            <person name="Joardar V."/>
            <person name="Losada L."/>
            <person name="Nierman W.C."/>
        </authorList>
    </citation>
    <scope>NUCLEOTIDE SEQUENCE [LARGE SCALE GENOMIC DNA]</scope>
    <source>
        <strain evidence="2">AG-3</strain>
    </source>
</reference>
<name>A0A0A1UJM3_9AGAM</name>
<evidence type="ECO:0000313" key="2">
    <source>
        <dbReference type="Proteomes" id="UP000030108"/>
    </source>
</evidence>
<dbReference type="AlphaFoldDB" id="A0A0A1UJM3"/>
<dbReference type="Proteomes" id="UP000030108">
    <property type="component" value="Unassembled WGS sequence"/>
</dbReference>
<proteinExistence type="predicted"/>
<evidence type="ECO:0000313" key="1">
    <source>
        <dbReference type="EMBL" id="EUC58438.1"/>
    </source>
</evidence>
<gene>
    <name evidence="1" type="ORF">RSOL_253320</name>
</gene>
<comment type="caution">
    <text evidence="1">The sequence shown here is derived from an EMBL/GenBank/DDBJ whole genome shotgun (WGS) entry which is preliminary data.</text>
</comment>
<organism evidence="1 2">
    <name type="scientific">Rhizoctonia solani AG-3 Rhs1AP</name>
    <dbReference type="NCBI Taxonomy" id="1086054"/>
    <lineage>
        <taxon>Eukaryota</taxon>
        <taxon>Fungi</taxon>
        <taxon>Dikarya</taxon>
        <taxon>Basidiomycota</taxon>
        <taxon>Agaricomycotina</taxon>
        <taxon>Agaricomycetes</taxon>
        <taxon>Cantharellales</taxon>
        <taxon>Ceratobasidiaceae</taxon>
        <taxon>Rhizoctonia</taxon>
    </lineage>
</organism>
<sequence length="133" mass="16217">MDFCPFDHLQYHEYRFNSRKIYQKAVFDREPPVDSEFVIQYYSGSYRKWNMQLAESRRLIFRTRSWGSFPGTERSKVRMVRLSQWLRVLNLRVKSPNNLCNLLVERVCLCRSAMLFYRIFRIIPFCQSSSMFM</sequence>
<accession>A0A0A1UJM3</accession>